<keyword evidence="1" id="KW-0472">Membrane</keyword>
<evidence type="ECO:0000313" key="3">
    <source>
        <dbReference type="Proteomes" id="UP000264217"/>
    </source>
</evidence>
<dbReference type="OrthoDB" id="982911at2"/>
<dbReference type="Proteomes" id="UP000264217">
    <property type="component" value="Unassembled WGS sequence"/>
</dbReference>
<evidence type="ECO:0000256" key="1">
    <source>
        <dbReference type="SAM" id="Phobius"/>
    </source>
</evidence>
<accession>A0A372NWN6</accession>
<keyword evidence="1" id="KW-1133">Transmembrane helix</keyword>
<feature type="transmembrane region" description="Helical" evidence="1">
    <location>
        <begin position="32"/>
        <end position="55"/>
    </location>
</feature>
<reference evidence="2 3" key="1">
    <citation type="submission" date="2018-08" db="EMBL/GenBank/DDBJ databases">
        <title>Mucilaginibacter sp. MYSH2.</title>
        <authorList>
            <person name="Seo T."/>
        </authorList>
    </citation>
    <scope>NUCLEOTIDE SEQUENCE [LARGE SCALE GENOMIC DNA]</scope>
    <source>
        <strain evidence="2 3">MYSH2</strain>
    </source>
</reference>
<dbReference type="EMBL" id="QWDC01000001">
    <property type="protein sequence ID" value="RFZ94518.1"/>
    <property type="molecule type" value="Genomic_DNA"/>
</dbReference>
<proteinExistence type="predicted"/>
<dbReference type="RefSeq" id="WP_117390080.1">
    <property type="nucleotide sequence ID" value="NZ_QWDC01000001.1"/>
</dbReference>
<comment type="caution">
    <text evidence="2">The sequence shown here is derived from an EMBL/GenBank/DDBJ whole genome shotgun (WGS) entry which is preliminary data.</text>
</comment>
<keyword evidence="1" id="KW-0812">Transmembrane</keyword>
<sequence>MFKSKLLFFSVLVFLIVNTLYFWEGALGGFNMLLWPFLAIVVTVLFFGALRQLYFAAKEHFKNKQRLYKACLVLLLLALIALRPYGIINYSDFESKSVLIAGREGVANCTTTLMLKQNGRFKMRNICFGIDDEIGLYTINKDTIKFSNPSSRNTNRYDYAVLDSTKRNLIFKKGNKVVPPTILAVVHNETELR</sequence>
<keyword evidence="3" id="KW-1185">Reference proteome</keyword>
<evidence type="ECO:0000313" key="2">
    <source>
        <dbReference type="EMBL" id="RFZ94518.1"/>
    </source>
</evidence>
<feature type="transmembrane region" description="Helical" evidence="1">
    <location>
        <begin position="67"/>
        <end position="86"/>
    </location>
</feature>
<organism evidence="2 3">
    <name type="scientific">Mucilaginibacter conchicola</name>
    <dbReference type="NCBI Taxonomy" id="2303333"/>
    <lineage>
        <taxon>Bacteria</taxon>
        <taxon>Pseudomonadati</taxon>
        <taxon>Bacteroidota</taxon>
        <taxon>Sphingobacteriia</taxon>
        <taxon>Sphingobacteriales</taxon>
        <taxon>Sphingobacteriaceae</taxon>
        <taxon>Mucilaginibacter</taxon>
    </lineage>
</organism>
<gene>
    <name evidence="2" type="ORF">D0C36_02940</name>
</gene>
<name>A0A372NWN6_9SPHI</name>
<protein>
    <submittedName>
        <fullName evidence="2">Uncharacterized protein</fullName>
    </submittedName>
</protein>
<dbReference type="AlphaFoldDB" id="A0A372NWN6"/>